<dbReference type="Proteomes" id="UP001159363">
    <property type="component" value="Chromosome 1"/>
</dbReference>
<accession>A0ABQ9IG66</accession>
<evidence type="ECO:0000313" key="2">
    <source>
        <dbReference type="Proteomes" id="UP001159363"/>
    </source>
</evidence>
<dbReference type="PANTHER" id="PTHR33939:SF1">
    <property type="entry name" value="DUF4371 DOMAIN-CONTAINING PROTEIN"/>
    <property type="match status" value="1"/>
</dbReference>
<evidence type="ECO:0008006" key="3">
    <source>
        <dbReference type="Google" id="ProtNLM"/>
    </source>
</evidence>
<evidence type="ECO:0000313" key="1">
    <source>
        <dbReference type="EMBL" id="KAJ8894893.1"/>
    </source>
</evidence>
<sequence>MDRRNIDNIQNEHESGKYYFLTRSEQQGVYKPQAIGRCCSVPYAVMVAGHAIVCIVFERKYLYTERCDVPYSIGVRVNSDGVLYGDDKRYRQGRLKSGQEATEEEGAQFIGKKHMVLTVYKVKIELNPGMQIDDIVKKQHVLLENAVRRKVYWFYFRNELPTVDKVLAVVNNDLDLSSFPRTTLYHLLKELHFKYIRRGRDSNVRVDATITSSKQEFLSELSACNKGPSAKGKRLIITHIGSKLGFVEGSLISNANTKKQDIQDWLTARNIDFVYGMLKKELLNIVNQHKLACNEFAVDEMARDAGKCVLRIPPYHCELNPIELVWGRIKGFVAAKNGSYKLSDIKVLLEEAIQAVTPDVWNKCVCHVVKNVDSEMWKLDNIIDEKEDTFIINLNDDNSSSSE</sequence>
<gene>
    <name evidence="1" type="ORF">PR048_000200</name>
</gene>
<dbReference type="EMBL" id="JARBHB010000001">
    <property type="protein sequence ID" value="KAJ8894893.1"/>
    <property type="molecule type" value="Genomic_DNA"/>
</dbReference>
<dbReference type="PANTHER" id="PTHR33939">
    <property type="entry name" value="PROTEIN CBG22215"/>
    <property type="match status" value="1"/>
</dbReference>
<organism evidence="1 2">
    <name type="scientific">Dryococelus australis</name>
    <dbReference type="NCBI Taxonomy" id="614101"/>
    <lineage>
        <taxon>Eukaryota</taxon>
        <taxon>Metazoa</taxon>
        <taxon>Ecdysozoa</taxon>
        <taxon>Arthropoda</taxon>
        <taxon>Hexapoda</taxon>
        <taxon>Insecta</taxon>
        <taxon>Pterygota</taxon>
        <taxon>Neoptera</taxon>
        <taxon>Polyneoptera</taxon>
        <taxon>Phasmatodea</taxon>
        <taxon>Verophasmatodea</taxon>
        <taxon>Anareolatae</taxon>
        <taxon>Phasmatidae</taxon>
        <taxon>Eurycanthinae</taxon>
        <taxon>Dryococelus</taxon>
    </lineage>
</organism>
<keyword evidence="2" id="KW-1185">Reference proteome</keyword>
<comment type="caution">
    <text evidence="1">The sequence shown here is derived from an EMBL/GenBank/DDBJ whole genome shotgun (WGS) entry which is preliminary data.</text>
</comment>
<reference evidence="1 2" key="1">
    <citation type="submission" date="2023-02" db="EMBL/GenBank/DDBJ databases">
        <title>LHISI_Scaffold_Assembly.</title>
        <authorList>
            <person name="Stuart O.P."/>
            <person name="Cleave R."/>
            <person name="Magrath M.J.L."/>
            <person name="Mikheyev A.S."/>
        </authorList>
    </citation>
    <scope>NUCLEOTIDE SEQUENCE [LARGE SCALE GENOMIC DNA]</scope>
    <source>
        <strain evidence="1">Daus_M_001</strain>
        <tissue evidence="1">Leg muscle</tissue>
    </source>
</reference>
<dbReference type="InterPro" id="IPR036397">
    <property type="entry name" value="RNaseH_sf"/>
</dbReference>
<protein>
    <recommendedName>
        <fullName evidence="3">Tc1-like transposase DDE domain-containing protein</fullName>
    </recommendedName>
</protein>
<dbReference type="Gene3D" id="3.30.420.10">
    <property type="entry name" value="Ribonuclease H-like superfamily/Ribonuclease H"/>
    <property type="match status" value="1"/>
</dbReference>
<name>A0ABQ9IG66_9NEOP</name>
<proteinExistence type="predicted"/>